<keyword evidence="7" id="KW-0175">Coiled coil</keyword>
<dbReference type="SMART" id="SM00471">
    <property type="entry name" value="HDc"/>
    <property type="match status" value="1"/>
</dbReference>
<dbReference type="STRING" id="1434111.MSLAZ_1079"/>
<dbReference type="NCBIfam" id="NF040586">
    <property type="entry name" value="FxSxx_TPR"/>
    <property type="match status" value="1"/>
</dbReference>
<feature type="repeat" description="TPR" evidence="10">
    <location>
        <begin position="961"/>
        <end position="994"/>
    </location>
</feature>
<evidence type="ECO:0000256" key="6">
    <source>
        <dbReference type="ARBA" id="ARBA00022803"/>
    </source>
</evidence>
<dbReference type="Gene3D" id="1.25.40.10">
    <property type="entry name" value="Tetratricopeptide repeat domain"/>
    <property type="match status" value="3"/>
</dbReference>
<evidence type="ECO:0000256" key="9">
    <source>
        <dbReference type="ARBA" id="ARBA00023212"/>
    </source>
</evidence>
<evidence type="ECO:0000256" key="2">
    <source>
        <dbReference type="ARBA" id="ARBA00009622"/>
    </source>
</evidence>
<dbReference type="InterPro" id="IPR002151">
    <property type="entry name" value="Kinesin_light"/>
</dbReference>
<dbReference type="SUPFAM" id="SSF48452">
    <property type="entry name" value="TPR-like"/>
    <property type="match status" value="3"/>
</dbReference>
<feature type="domain" description="HD/PDEase" evidence="11">
    <location>
        <begin position="47"/>
        <end position="224"/>
    </location>
</feature>
<dbReference type="Proteomes" id="UP000033072">
    <property type="component" value="Chromosome"/>
</dbReference>
<dbReference type="InterPro" id="IPR011990">
    <property type="entry name" value="TPR-like_helical_dom_sf"/>
</dbReference>
<dbReference type="Gene3D" id="1.10.3210.10">
    <property type="entry name" value="Hypothetical protein af1432"/>
    <property type="match status" value="1"/>
</dbReference>
<dbReference type="InterPro" id="IPR003607">
    <property type="entry name" value="HD/PDEase_dom"/>
</dbReference>
<evidence type="ECO:0000256" key="1">
    <source>
        <dbReference type="ARBA" id="ARBA00004245"/>
    </source>
</evidence>
<evidence type="ECO:0000256" key="3">
    <source>
        <dbReference type="ARBA" id="ARBA00022490"/>
    </source>
</evidence>
<dbReference type="PROSITE" id="PS50005">
    <property type="entry name" value="TPR"/>
    <property type="match status" value="7"/>
</dbReference>
<feature type="repeat" description="TPR" evidence="10">
    <location>
        <begin position="919"/>
        <end position="952"/>
    </location>
</feature>
<dbReference type="GeneID" id="24805802"/>
<keyword evidence="9" id="KW-0206">Cytoskeleton</keyword>
<dbReference type="SMART" id="SM00028">
    <property type="entry name" value="TPR"/>
    <property type="match status" value="9"/>
</dbReference>
<dbReference type="SUPFAM" id="SSF52540">
    <property type="entry name" value="P-loop containing nucleoside triphosphate hydrolases"/>
    <property type="match status" value="1"/>
</dbReference>
<evidence type="ECO:0000256" key="7">
    <source>
        <dbReference type="ARBA" id="ARBA00023054"/>
    </source>
</evidence>
<dbReference type="GO" id="GO:0005874">
    <property type="term" value="C:microtubule"/>
    <property type="evidence" value="ECO:0007669"/>
    <property type="project" value="UniProtKB-KW"/>
</dbReference>
<dbReference type="PANTHER" id="PTHR45783">
    <property type="entry name" value="KINESIN LIGHT CHAIN"/>
    <property type="match status" value="1"/>
</dbReference>
<dbReference type="Pfam" id="PF13424">
    <property type="entry name" value="TPR_12"/>
    <property type="match status" value="4"/>
</dbReference>
<keyword evidence="8" id="KW-0505">Motor protein</keyword>
<dbReference type="GO" id="GO:0005737">
    <property type="term" value="C:cytoplasm"/>
    <property type="evidence" value="ECO:0007669"/>
    <property type="project" value="TreeGrafter"/>
</dbReference>
<dbReference type="InterPro" id="IPR019734">
    <property type="entry name" value="TPR_rpt"/>
</dbReference>
<reference evidence="12 13" key="1">
    <citation type="submission" date="2014-07" db="EMBL/GenBank/DDBJ databases">
        <title>Methanogenic archaea and the global carbon cycle.</title>
        <authorList>
            <person name="Henriksen J.R."/>
            <person name="Luke J."/>
            <person name="Reinhart S."/>
            <person name="Benedict M.N."/>
            <person name="Youngblut N.D."/>
            <person name="Metcalf M.E."/>
            <person name="Whitaker R.J."/>
            <person name="Metcalf W.W."/>
        </authorList>
    </citation>
    <scope>NUCLEOTIDE SEQUENCE [LARGE SCALE GENOMIC DNA]</scope>
    <source>
        <strain evidence="12 13">Z-7289</strain>
    </source>
</reference>
<dbReference type="PANTHER" id="PTHR45783:SF3">
    <property type="entry name" value="KINESIN LIGHT CHAIN"/>
    <property type="match status" value="1"/>
</dbReference>
<dbReference type="GO" id="GO:0043531">
    <property type="term" value="F:ADP binding"/>
    <property type="evidence" value="ECO:0007669"/>
    <property type="project" value="InterPro"/>
</dbReference>
<dbReference type="InterPro" id="IPR002182">
    <property type="entry name" value="NB-ARC"/>
</dbReference>
<name>A0A0E3WSG1_9EURY</name>
<comment type="subcellular location">
    <subcellularLocation>
        <location evidence="1">Cytoplasm</location>
        <location evidence="1">Cytoskeleton</location>
    </subcellularLocation>
</comment>
<dbReference type="GO" id="GO:0005871">
    <property type="term" value="C:kinesin complex"/>
    <property type="evidence" value="ECO:0007669"/>
    <property type="project" value="InterPro"/>
</dbReference>
<dbReference type="Pfam" id="PF13374">
    <property type="entry name" value="TPR_10"/>
    <property type="match status" value="1"/>
</dbReference>
<sequence>MPGFTEVENRILTKYISDLKLSRSLTSIREVMESIWANEAPRIVKDYTDHGEEHSKRVACCAEKLLQVSPDAKFSQQEIYLLLAGIYLHDIGMQCDIVKYPEIKEKAKRLGAKFEEAFTAKTTNEYSLEEQKEIRKNHHLLSAAWIDYLYEGNDPVLSHGIKSVPYDLVDDLMDVCKFHSKLSINDCSDIFTDYPSSRKKMVASLLRFADELDISSKRVKIETVKIFSINRDNRIYWWLHNYTKINFVDSNKIRFKVNLHPEDFESYGSFVREDYITNFKIKNKPVLDVLVGQRIPVVIDNNSDVVAHTRAEKFPPEITAVLDKKMEESGLSSGSGHIHVSSVDPLDKEPKSNIPYSKNPYFTGRDKKLEQIHETLLSNKTVALSQPVAVCGLGGVGKTQTAVEYTYRYRDEYEFVLWVTADSEDSIISDYVAVAKLLDLPVKNDSDQNLVVSAVLNWFKNNENWLLVFDNADEPSVLKNFMPLNPKGHILLTSRAHLFDELDITNQLEMDKMFPDEAREFFLTRTGRKNLKPSEFKALDELAFELDYLPLALEQAGAYIRKKECSFEDYLYSYKKSGLKLLEKSHIVPEKYPKSVATTWSLNFKNVEQTSKASAELLYVSAFLNPSQIPVDIFIKGAKELGPVIYSALEDVENDPLVLDEILEPLTQYSLITRDTDNHTYDIHRLVQAVLRDRMDENTQQLWVERAVKAVNLAFPEVEYKNWEFCDKLLPHAQTCAEYIELWDIETEESAKLLNETGKYLYERVRFEECELFYNRALNIRKIILDPDHPDLAESLNDLAELYHSQGKYSDAEPLYTRALEIYEKVLGSEHPDVAASLNNLAGLYESQGKYSEAEPLYTRALEIHEKVLGSEHPYVATSLNSLAGLYVHQGKYSDAEPLYTRALEIHEKVLGSEHPYVAASLNNLANLYVHQGKYSDAEPLYTRALEIHEKVLGSEHPYVATSLNSLAGLYVHQGKYSDAEPLYTRALEIHENVLGSEHPDVAASLNNLAGLYVHQGKYSDAEPLYTRALEIHENVLGSEHPLVATSLNNLADLYVHQGKYSDAEPLYTRALEIHENVLGSEHPDVAASLNNLAGLYVHQVKNLKAKELFVRSINIMEKSKGEDHPDFLGILKNYASLLIKMKKGREASKILKRVEYISAKNKKNS</sequence>
<keyword evidence="3" id="KW-0963">Cytoplasm</keyword>
<dbReference type="GO" id="GO:0007018">
    <property type="term" value="P:microtubule-based movement"/>
    <property type="evidence" value="ECO:0007669"/>
    <property type="project" value="TreeGrafter"/>
</dbReference>
<dbReference type="SUPFAM" id="SSF109604">
    <property type="entry name" value="HD-domain/PDEase-like"/>
    <property type="match status" value="1"/>
</dbReference>
<dbReference type="InterPro" id="IPR056471">
    <property type="entry name" value="HD-CE"/>
</dbReference>
<evidence type="ECO:0000256" key="10">
    <source>
        <dbReference type="PROSITE-ProRule" id="PRU00339"/>
    </source>
</evidence>
<dbReference type="Gene3D" id="3.40.50.300">
    <property type="entry name" value="P-loop containing nucleotide triphosphate hydrolases"/>
    <property type="match status" value="1"/>
</dbReference>
<dbReference type="GO" id="GO:0019894">
    <property type="term" value="F:kinesin binding"/>
    <property type="evidence" value="ECO:0007669"/>
    <property type="project" value="TreeGrafter"/>
</dbReference>
<evidence type="ECO:0000256" key="5">
    <source>
        <dbReference type="ARBA" id="ARBA00022737"/>
    </source>
</evidence>
<dbReference type="Pfam" id="PF25000">
    <property type="entry name" value="DUF7779"/>
    <property type="match status" value="1"/>
</dbReference>
<keyword evidence="6 10" id="KW-0802">TPR repeat</keyword>
<dbReference type="RefSeq" id="WP_084630370.1">
    <property type="nucleotide sequence ID" value="NZ_CP009515.1"/>
</dbReference>
<organism evidence="12 13">
    <name type="scientific">Methanosarcina lacustris Z-7289</name>
    <dbReference type="NCBI Taxonomy" id="1434111"/>
    <lineage>
        <taxon>Archaea</taxon>
        <taxon>Methanobacteriati</taxon>
        <taxon>Methanobacteriota</taxon>
        <taxon>Stenosarchaea group</taxon>
        <taxon>Methanomicrobia</taxon>
        <taxon>Methanosarcinales</taxon>
        <taxon>Methanosarcinaceae</taxon>
        <taxon>Methanosarcina</taxon>
    </lineage>
</organism>
<evidence type="ECO:0000313" key="12">
    <source>
        <dbReference type="EMBL" id="AKB74340.1"/>
    </source>
</evidence>
<feature type="repeat" description="TPR" evidence="10">
    <location>
        <begin position="1045"/>
        <end position="1078"/>
    </location>
</feature>
<evidence type="ECO:0000313" key="13">
    <source>
        <dbReference type="Proteomes" id="UP000033072"/>
    </source>
</evidence>
<gene>
    <name evidence="12" type="ORF">MSLAZ_1079</name>
</gene>
<dbReference type="Pfam" id="PF00931">
    <property type="entry name" value="NB-ARC"/>
    <property type="match status" value="1"/>
</dbReference>
<dbReference type="PRINTS" id="PR00381">
    <property type="entry name" value="KINESINLIGHT"/>
</dbReference>
<dbReference type="KEGG" id="mls:MSLAZ_1079"/>
<evidence type="ECO:0000256" key="8">
    <source>
        <dbReference type="ARBA" id="ARBA00023175"/>
    </source>
</evidence>
<evidence type="ECO:0000256" key="4">
    <source>
        <dbReference type="ARBA" id="ARBA00022701"/>
    </source>
</evidence>
<dbReference type="EMBL" id="CP009515">
    <property type="protein sequence ID" value="AKB74340.1"/>
    <property type="molecule type" value="Genomic_DNA"/>
</dbReference>
<feature type="repeat" description="TPR" evidence="10">
    <location>
        <begin position="1003"/>
        <end position="1036"/>
    </location>
</feature>
<dbReference type="HOGENOM" id="CLU_000288_125_1_2"/>
<feature type="repeat" description="TPR" evidence="10">
    <location>
        <begin position="877"/>
        <end position="910"/>
    </location>
</feature>
<protein>
    <submittedName>
        <fullName evidence="12">Kinesin light chain</fullName>
    </submittedName>
</protein>
<dbReference type="InterPro" id="IPR056681">
    <property type="entry name" value="DUF7779"/>
</dbReference>
<keyword evidence="13" id="KW-1185">Reference proteome</keyword>
<dbReference type="Pfam" id="PF24391">
    <property type="entry name" value="HD-CE"/>
    <property type="match status" value="1"/>
</dbReference>
<dbReference type="AlphaFoldDB" id="A0A0E3WSG1"/>
<feature type="repeat" description="TPR" evidence="10">
    <location>
        <begin position="793"/>
        <end position="826"/>
    </location>
</feature>
<keyword evidence="5" id="KW-0677">Repeat</keyword>
<keyword evidence="4" id="KW-0493">Microtubule</keyword>
<accession>A0A0E3WSG1</accession>
<proteinExistence type="inferred from homology"/>
<dbReference type="PATRIC" id="fig|1434111.4.peg.1382"/>
<dbReference type="InterPro" id="IPR027417">
    <property type="entry name" value="P-loop_NTPase"/>
</dbReference>
<comment type="similarity">
    <text evidence="2">Belongs to the kinesin light chain family.</text>
</comment>
<feature type="repeat" description="TPR" evidence="10">
    <location>
        <begin position="835"/>
        <end position="868"/>
    </location>
</feature>
<dbReference type="OrthoDB" id="137887at2157"/>
<evidence type="ECO:0000259" key="11">
    <source>
        <dbReference type="SMART" id="SM00471"/>
    </source>
</evidence>